<dbReference type="PANTHER" id="PTHR18937">
    <property type="entry name" value="STRUCTURAL MAINTENANCE OF CHROMOSOMES SMC FAMILY MEMBER"/>
    <property type="match status" value="1"/>
</dbReference>
<feature type="coiled-coil region" evidence="11">
    <location>
        <begin position="422"/>
        <end position="491"/>
    </location>
</feature>
<keyword evidence="6" id="KW-0498">Mitosis</keyword>
<dbReference type="InterPro" id="IPR024704">
    <property type="entry name" value="SMC"/>
</dbReference>
<dbReference type="InterPro" id="IPR036277">
    <property type="entry name" value="SMC_hinge_sf"/>
</dbReference>
<dbReference type="SMART" id="SM00968">
    <property type="entry name" value="SMC_hinge"/>
    <property type="match status" value="1"/>
</dbReference>
<feature type="coiled-coil region" evidence="11">
    <location>
        <begin position="155"/>
        <end position="354"/>
    </location>
</feature>
<feature type="domain" description="SMC hinge" evidence="13">
    <location>
        <begin position="513"/>
        <end position="632"/>
    </location>
</feature>
<organism evidence="14 15">
    <name type="scientific">Macrostomum lignano</name>
    <dbReference type="NCBI Taxonomy" id="282301"/>
    <lineage>
        <taxon>Eukaryota</taxon>
        <taxon>Metazoa</taxon>
        <taxon>Spiralia</taxon>
        <taxon>Lophotrochozoa</taxon>
        <taxon>Platyhelminthes</taxon>
        <taxon>Rhabditophora</taxon>
        <taxon>Macrostomorpha</taxon>
        <taxon>Macrostomida</taxon>
        <taxon>Macrostomidae</taxon>
        <taxon>Macrostomum</taxon>
    </lineage>
</organism>
<dbReference type="Gene3D" id="1.20.1060.20">
    <property type="match status" value="1"/>
</dbReference>
<evidence type="ECO:0000256" key="4">
    <source>
        <dbReference type="ARBA" id="ARBA00022454"/>
    </source>
</evidence>
<feature type="coiled-coil region" evidence="11">
    <location>
        <begin position="667"/>
        <end position="778"/>
    </location>
</feature>
<dbReference type="Pfam" id="PF06470">
    <property type="entry name" value="SMC_hinge"/>
    <property type="match status" value="1"/>
</dbReference>
<evidence type="ECO:0000256" key="12">
    <source>
        <dbReference type="SAM" id="MobiDB-lite"/>
    </source>
</evidence>
<dbReference type="GO" id="GO:0007062">
    <property type="term" value="P:sister chromatid cohesion"/>
    <property type="evidence" value="ECO:0007669"/>
    <property type="project" value="InterPro"/>
</dbReference>
<dbReference type="Gene3D" id="3.30.70.1620">
    <property type="match status" value="1"/>
</dbReference>
<sequence>MVGRLQRIEIENFKSYKGFQIIGPFKDFTSVIGPNGSGKSNLMDALSFVLGDQTRHLRVKKLSELIHGAVVERPVAKSAFVAVVYESEDKQETRFSRHIHGNTSEYKINNSTVRAEEYSAALEKIQIFMKGKNFLVFQGAVEAIALKNPKERCQMLEELSKSIELKEEYDNAKAEMEQAELETQTTYNKKKGMVAERKEAKMEKEEAEKFKRLKQEYSAKQMDLMQFKLYYNEQEIRTVKGELESKEKNLQKEHAARAEIEEEMKAKKKEQAKLQREAGQLEQEIKKAEFKINKKKPDHIRCKERMRHLQDKCNDCKKSLENARLANTAHVQETSHLEAELRKVQSLRDDWEQRQSQQYVSQGKDLQLADSQVQEYNRLKQQVAIETAGIQARLDDHEREYREDKDSYDAMVRHKNDIVSSYKRKETELSENQKRLSKLEEYISSSRQQIHELRQLAERLTEEINTANERLEKLQQELAEIDRQLGDASVERTESSRAQRKRELIDNLKRLFPSVSGRLLEMCEPSHRKYQVAITKVLGKYMDAIVVDSESTAKDCITYMKEQRLEPETFLPLDYLDVAPIDEKLRGIKSPENVHLVIDVIHFDPPTIKKALQFACGNALVCETVEDARYVAYKTGGRKKTVSLDGTLFQKSGVISGGASELRARARRWDEKQVANLKNKKEKLQAELKDLMKIKRKEAELKNVQSSIQGLETRLKYTEKDRDTTEQKLKQSNEADLTDMGGELNKIDGEAAKLQIRMQQIHNLIEAEREKLNGVEDTVFRDFCAQIGVDNIRLYEERELRVAQDRDKRRMEYQQQIQKLTNQLEYERSRDTEAAIRRWEELLQEERGQMESLRAEEQKLKEQIEQEEAKKKTSESKLKTSRSQLEKLEEEFGEVRRRLGLKQKEITRCQKELTQCESRLETKRSQRHSLLRQAKMDGLELPLRQGSMDDIEDEYDEENVQAESQTIYAKEEGIVIDFRGLDKSLRKFEDPKVIQSKADSLRKEVDTLGAQLQNFAGVPNLRASDKLTTVEAELRETELGFEEARKKAKRAKATFESIKRRRYERFMTCFNSLADSIDPLYKSLSRNSGAQASLLPSNMEEPYLDEVQFQCVAPGKRFQQMDSLSGGEKTLASLALLFAMHKYNPAPFFFLDEVDAALDNTNIGKVASFIKEYASTQCQVIVISLKEEFYGRSDALIGICPDNDNSCLVSRVFTLDLSAYPDTMQEPLVHGQPPQQQQQQQQQATPSKV</sequence>
<evidence type="ECO:0000256" key="2">
    <source>
        <dbReference type="ARBA" id="ARBA00004286"/>
    </source>
</evidence>
<dbReference type="GO" id="GO:0003677">
    <property type="term" value="F:DNA binding"/>
    <property type="evidence" value="ECO:0007669"/>
    <property type="project" value="TreeGrafter"/>
</dbReference>
<evidence type="ECO:0000313" key="15">
    <source>
        <dbReference type="Proteomes" id="UP000215902"/>
    </source>
</evidence>
<gene>
    <name evidence="14" type="ORF">BOX15_Mlig017759g2</name>
</gene>
<feature type="region of interest" description="Disordered" evidence="12">
    <location>
        <begin position="1224"/>
        <end position="1249"/>
    </location>
</feature>
<dbReference type="GO" id="GO:0008278">
    <property type="term" value="C:cohesin complex"/>
    <property type="evidence" value="ECO:0007669"/>
    <property type="project" value="InterPro"/>
</dbReference>
<feature type="coiled-coil region" evidence="11">
    <location>
        <begin position="1027"/>
        <end position="1061"/>
    </location>
</feature>
<evidence type="ECO:0000313" key="14">
    <source>
        <dbReference type="EMBL" id="PAA82687.1"/>
    </source>
</evidence>
<dbReference type="SUPFAM" id="SSF75553">
    <property type="entry name" value="Smc hinge domain"/>
    <property type="match status" value="1"/>
</dbReference>
<evidence type="ECO:0000256" key="10">
    <source>
        <dbReference type="PIRNR" id="PIRNR005719"/>
    </source>
</evidence>
<evidence type="ECO:0000259" key="13">
    <source>
        <dbReference type="SMART" id="SM00968"/>
    </source>
</evidence>
<name>A0A267GB57_9PLAT</name>
<dbReference type="SUPFAM" id="SSF52540">
    <property type="entry name" value="P-loop containing nucleoside triphosphate hydrolases"/>
    <property type="match status" value="1"/>
</dbReference>
<accession>A0A267GB57</accession>
<evidence type="ECO:0000256" key="7">
    <source>
        <dbReference type="ARBA" id="ARBA00023054"/>
    </source>
</evidence>
<dbReference type="GO" id="GO:0016887">
    <property type="term" value="F:ATP hydrolysis activity"/>
    <property type="evidence" value="ECO:0007669"/>
    <property type="project" value="InterPro"/>
</dbReference>
<evidence type="ECO:0000256" key="1">
    <source>
        <dbReference type="ARBA" id="ARBA00004123"/>
    </source>
</evidence>
<dbReference type="Gene3D" id="3.40.50.300">
    <property type="entry name" value="P-loop containing nucleotide triphosphate hydrolases"/>
    <property type="match status" value="2"/>
</dbReference>
<dbReference type="OrthoDB" id="413649at2759"/>
<dbReference type="PIRSF" id="PIRSF005719">
    <property type="entry name" value="SMC"/>
    <property type="match status" value="1"/>
</dbReference>
<dbReference type="AlphaFoldDB" id="A0A267GB57"/>
<dbReference type="EMBL" id="NIVC01000459">
    <property type="protein sequence ID" value="PAA82687.1"/>
    <property type="molecule type" value="Genomic_DNA"/>
</dbReference>
<evidence type="ECO:0000256" key="3">
    <source>
        <dbReference type="ARBA" id="ARBA00005597"/>
    </source>
</evidence>
<dbReference type="Pfam" id="PF02463">
    <property type="entry name" value="SMC_N"/>
    <property type="match status" value="1"/>
</dbReference>
<dbReference type="GO" id="GO:0005634">
    <property type="term" value="C:nucleus"/>
    <property type="evidence" value="ECO:0007669"/>
    <property type="project" value="UniProtKB-SubCell"/>
</dbReference>
<comment type="similarity">
    <text evidence="3">Belongs to the SMC family. SMC1 subfamily.</text>
</comment>
<dbReference type="FunFam" id="3.40.50.300:FF:000564">
    <property type="entry name" value="Structural maintenance of chromosomes 1A"/>
    <property type="match status" value="1"/>
</dbReference>
<dbReference type="InterPro" id="IPR028468">
    <property type="entry name" value="Smc1_ABC"/>
</dbReference>
<dbReference type="FunFam" id="1.20.1060.20:FF:000001">
    <property type="entry name" value="Structural maintenance of chromosomes 1A"/>
    <property type="match status" value="1"/>
</dbReference>
<keyword evidence="7 11" id="KW-0175">Coiled coil</keyword>
<evidence type="ECO:0000256" key="11">
    <source>
        <dbReference type="SAM" id="Coils"/>
    </source>
</evidence>
<dbReference type="GO" id="GO:0005524">
    <property type="term" value="F:ATP binding"/>
    <property type="evidence" value="ECO:0007669"/>
    <property type="project" value="InterPro"/>
</dbReference>
<dbReference type="InterPro" id="IPR010935">
    <property type="entry name" value="SMC_hinge"/>
</dbReference>
<keyword evidence="9" id="KW-0131">Cell cycle</keyword>
<feature type="compositionally biased region" description="Basic and acidic residues" evidence="12">
    <location>
        <begin position="850"/>
        <end position="878"/>
    </location>
</feature>
<proteinExistence type="inferred from homology"/>
<keyword evidence="15" id="KW-1185">Reference proteome</keyword>
<dbReference type="CDD" id="cd03275">
    <property type="entry name" value="ABC_SMC1_euk"/>
    <property type="match status" value="1"/>
</dbReference>
<dbReference type="Proteomes" id="UP000215902">
    <property type="component" value="Unassembled WGS sequence"/>
</dbReference>
<dbReference type="STRING" id="282301.A0A267GB57"/>
<dbReference type="InterPro" id="IPR027417">
    <property type="entry name" value="P-loop_NTPase"/>
</dbReference>
<feature type="compositionally biased region" description="Low complexity" evidence="12">
    <location>
        <begin position="1232"/>
        <end position="1243"/>
    </location>
</feature>
<reference evidence="14 15" key="1">
    <citation type="submission" date="2017-06" db="EMBL/GenBank/DDBJ databases">
        <title>A platform for efficient transgenesis in Macrostomum lignano, a flatworm model organism for stem cell research.</title>
        <authorList>
            <person name="Berezikov E."/>
        </authorList>
    </citation>
    <scope>NUCLEOTIDE SEQUENCE [LARGE SCALE GENOMIC DNA]</scope>
    <source>
        <strain evidence="14">DV1</strain>
        <tissue evidence="14">Whole organism</tissue>
    </source>
</reference>
<comment type="caution">
    <text evidence="14">The sequence shown here is derived from an EMBL/GenBank/DDBJ whole genome shotgun (WGS) entry which is preliminary data.</text>
</comment>
<feature type="region of interest" description="Disordered" evidence="12">
    <location>
        <begin position="850"/>
        <end position="883"/>
    </location>
</feature>
<dbReference type="GO" id="GO:0051301">
    <property type="term" value="P:cell division"/>
    <property type="evidence" value="ECO:0007669"/>
    <property type="project" value="UniProtKB-KW"/>
</dbReference>
<dbReference type="InterPro" id="IPR003395">
    <property type="entry name" value="RecF/RecN/SMC_N"/>
</dbReference>
<comment type="subcellular location">
    <subcellularLocation>
        <location evidence="2">Chromosome</location>
    </subcellularLocation>
    <subcellularLocation>
        <location evidence="1 10">Nucleus</location>
    </subcellularLocation>
</comment>
<evidence type="ECO:0000256" key="9">
    <source>
        <dbReference type="ARBA" id="ARBA00023306"/>
    </source>
</evidence>
<evidence type="ECO:0000256" key="6">
    <source>
        <dbReference type="ARBA" id="ARBA00022776"/>
    </source>
</evidence>
<dbReference type="PANTHER" id="PTHR18937:SF12">
    <property type="entry name" value="STRUCTURAL MAINTENANCE OF CHROMOSOMES PROTEIN"/>
    <property type="match status" value="1"/>
</dbReference>
<keyword evidence="5" id="KW-0132">Cell division</keyword>
<evidence type="ECO:0000256" key="5">
    <source>
        <dbReference type="ARBA" id="ARBA00022618"/>
    </source>
</evidence>
<keyword evidence="8 10" id="KW-0539">Nucleus</keyword>
<keyword evidence="4" id="KW-0158">Chromosome</keyword>
<protein>
    <recommendedName>
        <fullName evidence="10">Structural maintenance of chromosomes protein</fullName>
    </recommendedName>
</protein>
<evidence type="ECO:0000256" key="8">
    <source>
        <dbReference type="ARBA" id="ARBA00023242"/>
    </source>
</evidence>